<dbReference type="InterPro" id="IPR023397">
    <property type="entry name" value="SAM-dep_MeTrfase_MraW_recog"/>
</dbReference>
<dbReference type="EC" id="2.1.1.199" evidence="6"/>
<dbReference type="HAMAP" id="MF_01007">
    <property type="entry name" value="16SrRNA_methyltr_H"/>
    <property type="match status" value="1"/>
</dbReference>
<dbReference type="Proteomes" id="UP000176233">
    <property type="component" value="Unassembled WGS sequence"/>
</dbReference>
<comment type="subcellular location">
    <subcellularLocation>
        <location evidence="6">Cytoplasm</location>
    </subcellularLocation>
</comment>
<dbReference type="NCBIfam" id="TIGR00006">
    <property type="entry name" value="16S rRNA (cytosine(1402)-N(4))-methyltransferase RsmH"/>
    <property type="match status" value="1"/>
</dbReference>
<dbReference type="PIRSF" id="PIRSF004486">
    <property type="entry name" value="MraW"/>
    <property type="match status" value="1"/>
</dbReference>
<evidence type="ECO:0000313" key="7">
    <source>
        <dbReference type="EMBL" id="OGE79914.1"/>
    </source>
</evidence>
<dbReference type="GO" id="GO:0005737">
    <property type="term" value="C:cytoplasm"/>
    <property type="evidence" value="ECO:0007669"/>
    <property type="project" value="UniProtKB-SubCell"/>
</dbReference>
<comment type="function">
    <text evidence="6">Specifically methylates the N4 position of cytidine in position 1402 (C1402) of 16S rRNA.</text>
</comment>
<dbReference type="Gene3D" id="3.40.50.150">
    <property type="entry name" value="Vaccinia Virus protein VP39"/>
    <property type="match status" value="1"/>
</dbReference>
<proteinExistence type="inferred from homology"/>
<accession>A0A1F5NQV4</accession>
<keyword evidence="3 6" id="KW-0489">Methyltransferase</keyword>
<evidence type="ECO:0000256" key="5">
    <source>
        <dbReference type="ARBA" id="ARBA00022691"/>
    </source>
</evidence>
<feature type="binding site" evidence="6">
    <location>
        <begin position="35"/>
        <end position="37"/>
    </location>
    <ligand>
        <name>S-adenosyl-L-methionine</name>
        <dbReference type="ChEBI" id="CHEBI:59789"/>
    </ligand>
</feature>
<evidence type="ECO:0000256" key="1">
    <source>
        <dbReference type="ARBA" id="ARBA00010396"/>
    </source>
</evidence>
<evidence type="ECO:0000256" key="2">
    <source>
        <dbReference type="ARBA" id="ARBA00022552"/>
    </source>
</evidence>
<evidence type="ECO:0000256" key="6">
    <source>
        <dbReference type="HAMAP-Rule" id="MF_01007"/>
    </source>
</evidence>
<protein>
    <recommendedName>
        <fullName evidence="6">Ribosomal RNA small subunit methyltransferase H</fullName>
        <ecNumber evidence="6">2.1.1.199</ecNumber>
    </recommendedName>
    <alternativeName>
        <fullName evidence="6">16S rRNA m(4)C1402 methyltransferase</fullName>
    </alternativeName>
    <alternativeName>
        <fullName evidence="6">rRNA (cytosine-N(4)-)-methyltransferase RsmH</fullName>
    </alternativeName>
</protein>
<dbReference type="AlphaFoldDB" id="A0A1F5NQV4"/>
<dbReference type="InterPro" id="IPR029063">
    <property type="entry name" value="SAM-dependent_MTases_sf"/>
</dbReference>
<dbReference type="GO" id="GO:0071424">
    <property type="term" value="F:rRNA (cytosine-N4-)-methyltransferase activity"/>
    <property type="evidence" value="ECO:0007669"/>
    <property type="project" value="UniProtKB-UniRule"/>
</dbReference>
<comment type="similarity">
    <text evidence="1 6">Belongs to the methyltransferase superfamily. RsmH family.</text>
</comment>
<dbReference type="GO" id="GO:0070475">
    <property type="term" value="P:rRNA base methylation"/>
    <property type="evidence" value="ECO:0007669"/>
    <property type="project" value="UniProtKB-UniRule"/>
</dbReference>
<dbReference type="PANTHER" id="PTHR11265">
    <property type="entry name" value="S-ADENOSYL-METHYLTRANSFERASE MRAW"/>
    <property type="match status" value="1"/>
</dbReference>
<name>A0A1F5NQV4_9BACT</name>
<dbReference type="InterPro" id="IPR002903">
    <property type="entry name" value="RsmH"/>
</dbReference>
<dbReference type="PANTHER" id="PTHR11265:SF0">
    <property type="entry name" value="12S RRNA N4-METHYLCYTIDINE METHYLTRANSFERASE"/>
    <property type="match status" value="1"/>
</dbReference>
<dbReference type="Gene3D" id="1.10.150.170">
    <property type="entry name" value="Putative methyltransferase TM0872, insert domain"/>
    <property type="match status" value="1"/>
</dbReference>
<evidence type="ECO:0000313" key="8">
    <source>
        <dbReference type="Proteomes" id="UP000176233"/>
    </source>
</evidence>
<dbReference type="SUPFAM" id="SSF81799">
    <property type="entry name" value="Putative methyltransferase TM0872, insert domain"/>
    <property type="match status" value="1"/>
</dbReference>
<comment type="caution">
    <text evidence="7">The sequence shown here is derived from an EMBL/GenBank/DDBJ whole genome shotgun (WGS) entry which is preliminary data.</text>
</comment>
<keyword evidence="6" id="KW-0963">Cytoplasm</keyword>
<dbReference type="SUPFAM" id="SSF53335">
    <property type="entry name" value="S-adenosyl-L-methionine-dependent methyltransferases"/>
    <property type="match status" value="1"/>
</dbReference>
<dbReference type="Pfam" id="PF01795">
    <property type="entry name" value="Methyltransf_5"/>
    <property type="match status" value="1"/>
</dbReference>
<dbReference type="EMBL" id="MFEJ01000024">
    <property type="protein sequence ID" value="OGE79914.1"/>
    <property type="molecule type" value="Genomic_DNA"/>
</dbReference>
<gene>
    <name evidence="6" type="primary">rsmH</name>
    <name evidence="7" type="ORF">A2660_00465</name>
</gene>
<feature type="binding site" evidence="6">
    <location>
        <position position="111"/>
    </location>
    <ligand>
        <name>S-adenosyl-L-methionine</name>
        <dbReference type="ChEBI" id="CHEBI:59789"/>
    </ligand>
</feature>
<reference evidence="7 8" key="1">
    <citation type="journal article" date="2016" name="Nat. Commun.">
        <title>Thousands of microbial genomes shed light on interconnected biogeochemical processes in an aquifer system.</title>
        <authorList>
            <person name="Anantharaman K."/>
            <person name="Brown C.T."/>
            <person name="Hug L.A."/>
            <person name="Sharon I."/>
            <person name="Castelle C.J."/>
            <person name="Probst A.J."/>
            <person name="Thomas B.C."/>
            <person name="Singh A."/>
            <person name="Wilkins M.J."/>
            <person name="Karaoz U."/>
            <person name="Brodie E.L."/>
            <person name="Williams K.H."/>
            <person name="Hubbard S.S."/>
            <person name="Banfield J.F."/>
        </authorList>
    </citation>
    <scope>NUCLEOTIDE SEQUENCE [LARGE SCALE GENOMIC DNA]</scope>
</reference>
<keyword evidence="4 6" id="KW-0808">Transferase</keyword>
<comment type="catalytic activity">
    <reaction evidence="6">
        <text>cytidine(1402) in 16S rRNA + S-adenosyl-L-methionine = N(4)-methylcytidine(1402) in 16S rRNA + S-adenosyl-L-homocysteine + H(+)</text>
        <dbReference type="Rhea" id="RHEA:42928"/>
        <dbReference type="Rhea" id="RHEA-COMP:10286"/>
        <dbReference type="Rhea" id="RHEA-COMP:10287"/>
        <dbReference type="ChEBI" id="CHEBI:15378"/>
        <dbReference type="ChEBI" id="CHEBI:57856"/>
        <dbReference type="ChEBI" id="CHEBI:59789"/>
        <dbReference type="ChEBI" id="CHEBI:74506"/>
        <dbReference type="ChEBI" id="CHEBI:82748"/>
        <dbReference type="EC" id="2.1.1.199"/>
    </reaction>
</comment>
<feature type="binding site" evidence="6">
    <location>
        <position position="83"/>
    </location>
    <ligand>
        <name>S-adenosyl-L-methionine</name>
        <dbReference type="ChEBI" id="CHEBI:59789"/>
    </ligand>
</feature>
<feature type="binding site" evidence="6">
    <location>
        <position position="104"/>
    </location>
    <ligand>
        <name>S-adenosyl-L-methionine</name>
        <dbReference type="ChEBI" id="CHEBI:59789"/>
    </ligand>
</feature>
<organism evidence="7 8">
    <name type="scientific">Candidatus Doudnabacteria bacterium RIFCSPHIGHO2_01_FULL_45_18</name>
    <dbReference type="NCBI Taxonomy" id="1817823"/>
    <lineage>
        <taxon>Bacteria</taxon>
        <taxon>Candidatus Doudnaibacteriota</taxon>
    </lineage>
</organism>
<evidence type="ECO:0000256" key="3">
    <source>
        <dbReference type="ARBA" id="ARBA00022603"/>
    </source>
</evidence>
<sequence>MTVSSGHVPVLLNEVLAYLNVAQGKKFIDATVGNGGHSLAIAQSSSHAKILGIDLDQASLDNLQSQVVQKGLDQRIKLVQGNYKDIDKIQDQTGFGLADGILLDLGFSSVQLADPTRGFSFQEEAPLDMRYDQNARLTALEVVSQYHPKELEQVLSEYGEEKFARRIASEIIRRRKTTPVKTTLQLGDAIRAAVPAALRFKANDNIRRVFQAIRIEVNHELNNLKEFLLKALDLLSLNGRLVVISFHSLEDRIVKEFLNVQAKDCVCPPEFPTCVCDKASRIRILTRKPVVAGSEELLANPRSKPAKLRACEKI</sequence>
<evidence type="ECO:0000256" key="4">
    <source>
        <dbReference type="ARBA" id="ARBA00022679"/>
    </source>
</evidence>
<keyword evidence="5 6" id="KW-0949">S-adenosyl-L-methionine</keyword>
<feature type="binding site" evidence="6">
    <location>
        <position position="54"/>
    </location>
    <ligand>
        <name>S-adenosyl-L-methionine</name>
        <dbReference type="ChEBI" id="CHEBI:59789"/>
    </ligand>
</feature>
<keyword evidence="2 6" id="KW-0698">rRNA processing</keyword>